<organism evidence="3 4">
    <name type="scientific">Pseudothermotoga lettingae (strain ATCC BAA-301 / DSM 14385 / NBRC 107922 / TMO)</name>
    <name type="common">Thermotoga lettingae</name>
    <dbReference type="NCBI Taxonomy" id="416591"/>
    <lineage>
        <taxon>Bacteria</taxon>
        <taxon>Thermotogati</taxon>
        <taxon>Thermotogota</taxon>
        <taxon>Thermotogae</taxon>
        <taxon>Thermotogales</taxon>
        <taxon>Thermotogaceae</taxon>
        <taxon>Pseudothermotoga</taxon>
    </lineage>
</organism>
<name>A8F517_PSELT</name>
<dbReference type="Proteomes" id="UP000002016">
    <property type="component" value="Chromosome"/>
</dbReference>
<dbReference type="STRING" id="416591.Tlet_0685"/>
<dbReference type="CDD" id="cd16936">
    <property type="entry name" value="HATPase_RsbW-like"/>
    <property type="match status" value="1"/>
</dbReference>
<feature type="domain" description="Histidine kinase/HSP90-like ATPase" evidence="2">
    <location>
        <begin position="10"/>
        <end position="133"/>
    </location>
</feature>
<keyword evidence="3" id="KW-0418">Kinase</keyword>
<dbReference type="GO" id="GO:0004674">
    <property type="term" value="F:protein serine/threonine kinase activity"/>
    <property type="evidence" value="ECO:0007669"/>
    <property type="project" value="UniProtKB-KW"/>
</dbReference>
<keyword evidence="4" id="KW-1185">Reference proteome</keyword>
<dbReference type="Gene3D" id="3.30.565.10">
    <property type="entry name" value="Histidine kinase-like ATPase, C-terminal domain"/>
    <property type="match status" value="1"/>
</dbReference>
<proteinExistence type="predicted"/>
<dbReference type="InterPro" id="IPR003594">
    <property type="entry name" value="HATPase_dom"/>
</dbReference>
<gene>
    <name evidence="3" type="ordered locus">Tlet_0685</name>
</gene>
<dbReference type="PANTHER" id="PTHR35526:SF3">
    <property type="entry name" value="ANTI-SIGMA-F FACTOR RSBW"/>
    <property type="match status" value="1"/>
</dbReference>
<sequence>MRETLTISFSSKTINTRVARAVIRSFLSHKGIFDEEIWDTELGVNEAITNIIRHTYKGDQTKYIIMTLVWDYTQRKIEIMLRDFGDQVDPEIIKPKTPSSDKEGGFGLYLINRIFDSVKLKNRDNGNLLILTKTYAQSGDEN</sequence>
<dbReference type="OrthoDB" id="9792240at2"/>
<evidence type="ECO:0000313" key="4">
    <source>
        <dbReference type="Proteomes" id="UP000002016"/>
    </source>
</evidence>
<dbReference type="PANTHER" id="PTHR35526">
    <property type="entry name" value="ANTI-SIGMA-F FACTOR RSBW-RELATED"/>
    <property type="match status" value="1"/>
</dbReference>
<dbReference type="InterPro" id="IPR050267">
    <property type="entry name" value="Anti-sigma-factor_SerPK"/>
</dbReference>
<dbReference type="eggNOG" id="COG2172">
    <property type="taxonomic scope" value="Bacteria"/>
</dbReference>
<evidence type="ECO:0000313" key="3">
    <source>
        <dbReference type="EMBL" id="ABV33251.1"/>
    </source>
</evidence>
<dbReference type="AlphaFoldDB" id="A8F517"/>
<accession>A8F517</accession>
<keyword evidence="1 3" id="KW-0723">Serine/threonine-protein kinase</keyword>
<evidence type="ECO:0000256" key="1">
    <source>
        <dbReference type="ARBA" id="ARBA00022527"/>
    </source>
</evidence>
<keyword evidence="3" id="KW-0808">Transferase</keyword>
<dbReference type="RefSeq" id="WP_012002732.1">
    <property type="nucleotide sequence ID" value="NC_009828.1"/>
</dbReference>
<dbReference type="KEGG" id="tle:Tlet_0685"/>
<protein>
    <submittedName>
        <fullName evidence="3">Putative anti-sigma regulatory factor, serine/threonine protein kinase</fullName>
    </submittedName>
</protein>
<evidence type="ECO:0000259" key="2">
    <source>
        <dbReference type="Pfam" id="PF13581"/>
    </source>
</evidence>
<reference evidence="3 4" key="2">
    <citation type="journal article" date="2009" name="Proc. Natl. Acad. Sci. U.S.A.">
        <title>On the chimeric nature, thermophilic origin, and phylogenetic placement of the Thermotogales.</title>
        <authorList>
            <person name="Zhaxybayeva O."/>
            <person name="Swithers K.S."/>
            <person name="Lapierre P."/>
            <person name="Fournier G.P."/>
            <person name="Bickhart D.M."/>
            <person name="DeBoy R.T."/>
            <person name="Nelson K.E."/>
            <person name="Nesbo C.L."/>
            <person name="Doolittle W.F."/>
            <person name="Gogarten J.P."/>
            <person name="Noll K.M."/>
        </authorList>
    </citation>
    <scope>NUCLEOTIDE SEQUENCE [LARGE SCALE GENOMIC DNA]</scope>
    <source>
        <strain evidence="4">ATCC BAA-301 / DSM 14385 / NBRC 107922 / TMO</strain>
    </source>
</reference>
<dbReference type="SUPFAM" id="SSF55874">
    <property type="entry name" value="ATPase domain of HSP90 chaperone/DNA topoisomerase II/histidine kinase"/>
    <property type="match status" value="1"/>
</dbReference>
<dbReference type="InterPro" id="IPR036890">
    <property type="entry name" value="HATPase_C_sf"/>
</dbReference>
<dbReference type="Pfam" id="PF13581">
    <property type="entry name" value="HATPase_c_2"/>
    <property type="match status" value="1"/>
</dbReference>
<dbReference type="HOGENOM" id="CLU_090336_24_1_0"/>
<reference evidence="3 4" key="1">
    <citation type="submission" date="2007-08" db="EMBL/GenBank/DDBJ databases">
        <title>Complete sequence of Thermotoga lettingae TMO.</title>
        <authorList>
            <consortium name="US DOE Joint Genome Institute"/>
            <person name="Copeland A."/>
            <person name="Lucas S."/>
            <person name="Lapidus A."/>
            <person name="Barry K."/>
            <person name="Glavina del Rio T."/>
            <person name="Dalin E."/>
            <person name="Tice H."/>
            <person name="Pitluck S."/>
            <person name="Foster B."/>
            <person name="Bruce D."/>
            <person name="Schmutz J."/>
            <person name="Larimer F."/>
            <person name="Land M."/>
            <person name="Hauser L."/>
            <person name="Kyrpides N."/>
            <person name="Mikhailova N."/>
            <person name="Nelson K."/>
            <person name="Gogarten J.P."/>
            <person name="Noll K."/>
            <person name="Richardson P."/>
        </authorList>
    </citation>
    <scope>NUCLEOTIDE SEQUENCE [LARGE SCALE GENOMIC DNA]</scope>
    <source>
        <strain evidence="4">ATCC BAA-301 / DSM 14385 / NBRC 107922 / TMO</strain>
    </source>
</reference>
<dbReference type="EMBL" id="CP000812">
    <property type="protein sequence ID" value="ABV33251.1"/>
    <property type="molecule type" value="Genomic_DNA"/>
</dbReference>